<name>A0ABN1S2L0_9ACTN</name>
<comment type="caution">
    <text evidence="2">The sequence shown here is derived from an EMBL/GenBank/DDBJ whole genome shotgun (WGS) entry which is preliminary data.</text>
</comment>
<sequence length="338" mass="37089">MRLELGRPVVVESADEGGGSVRVEARDAQAEELLVLSHEVAALRRGNPKPRLDWADRALLAALARLLPRKLRAHRLVTPGTLPRWHRRLVTRKWTYPHRVGRPPIDETITALIERLAPWWPEAVGELSRIEVAAALELSPQHTGVRVQRMKAWLETARPVVRALSATPLCPGLQQVTGNWNRLPSALWRKRIARHARECVACSGHQYGLVPDEGRLVGLVPVAAALTGTGAMAALYGVADHVEPTAYAAHGDPTAVTAQGGTATTPGTGEDTAALRAVHGADSHRRHSRRAAERSRHGRRAQVRIRRQRRTAPTPRTPRPSRSWPSSTRSEPRPAAVP</sequence>
<keyword evidence="3" id="KW-1185">Reference proteome</keyword>
<feature type="compositionally biased region" description="Low complexity" evidence="1">
    <location>
        <begin position="320"/>
        <end position="329"/>
    </location>
</feature>
<organism evidence="2 3">
    <name type="scientific">Streptomyces rhizosphaericus</name>
    <dbReference type="NCBI Taxonomy" id="114699"/>
    <lineage>
        <taxon>Bacteria</taxon>
        <taxon>Bacillati</taxon>
        <taxon>Actinomycetota</taxon>
        <taxon>Actinomycetes</taxon>
        <taxon>Kitasatosporales</taxon>
        <taxon>Streptomycetaceae</taxon>
        <taxon>Streptomyces</taxon>
        <taxon>Streptomyces violaceusniger group</taxon>
    </lineage>
</organism>
<feature type="compositionally biased region" description="Basic residues" evidence="1">
    <location>
        <begin position="296"/>
        <end position="310"/>
    </location>
</feature>
<proteinExistence type="predicted"/>
<accession>A0ABN1S2L0</accession>
<reference evidence="2 3" key="1">
    <citation type="journal article" date="2019" name="Int. J. Syst. Evol. Microbiol.">
        <title>The Global Catalogue of Microorganisms (GCM) 10K type strain sequencing project: providing services to taxonomists for standard genome sequencing and annotation.</title>
        <authorList>
            <consortium name="The Broad Institute Genomics Platform"/>
            <consortium name="The Broad Institute Genome Sequencing Center for Infectious Disease"/>
            <person name="Wu L."/>
            <person name="Ma J."/>
        </authorList>
    </citation>
    <scope>NUCLEOTIDE SEQUENCE [LARGE SCALE GENOMIC DNA]</scope>
    <source>
        <strain evidence="2 3">JCM 11445</strain>
    </source>
</reference>
<gene>
    <name evidence="2" type="ORF">GCM10009576_011800</name>
</gene>
<evidence type="ECO:0000313" key="2">
    <source>
        <dbReference type="EMBL" id="GAA0970990.1"/>
    </source>
</evidence>
<dbReference type="EMBL" id="BAAAIE010000004">
    <property type="protein sequence ID" value="GAA0970990.1"/>
    <property type="molecule type" value="Genomic_DNA"/>
</dbReference>
<evidence type="ECO:0008006" key="4">
    <source>
        <dbReference type="Google" id="ProtNLM"/>
    </source>
</evidence>
<evidence type="ECO:0000313" key="3">
    <source>
        <dbReference type="Proteomes" id="UP001500033"/>
    </source>
</evidence>
<dbReference type="Proteomes" id="UP001500033">
    <property type="component" value="Unassembled WGS sequence"/>
</dbReference>
<evidence type="ECO:0000256" key="1">
    <source>
        <dbReference type="SAM" id="MobiDB-lite"/>
    </source>
</evidence>
<feature type="region of interest" description="Disordered" evidence="1">
    <location>
        <begin position="278"/>
        <end position="338"/>
    </location>
</feature>
<protein>
    <recommendedName>
        <fullName evidence="4">Integrase</fullName>
    </recommendedName>
</protein>